<dbReference type="OrthoDB" id="9794954at2"/>
<proteinExistence type="predicted"/>
<dbReference type="InterPro" id="IPR029061">
    <property type="entry name" value="THDP-binding"/>
</dbReference>
<dbReference type="InterPro" id="IPR019752">
    <property type="entry name" value="Pyrv/ketoisovalerate_OxRed_cat"/>
</dbReference>
<dbReference type="Gene3D" id="3.40.50.920">
    <property type="match status" value="1"/>
</dbReference>
<dbReference type="CDD" id="cd07034">
    <property type="entry name" value="TPP_PYR_PFOR_IOR-alpha_like"/>
    <property type="match status" value="1"/>
</dbReference>
<protein>
    <submittedName>
        <fullName evidence="4">2-oxoglutarate ferredoxin oxidoreductase subunit alpha</fullName>
    </submittedName>
</protein>
<dbReference type="Pfam" id="PF01558">
    <property type="entry name" value="POR"/>
    <property type="match status" value="1"/>
</dbReference>
<dbReference type="SUPFAM" id="SSF52922">
    <property type="entry name" value="TK C-terminal domain-like"/>
    <property type="match status" value="1"/>
</dbReference>
<dbReference type="PANTHER" id="PTHR32154">
    <property type="entry name" value="PYRUVATE-FLAVODOXIN OXIDOREDUCTASE-RELATED"/>
    <property type="match status" value="1"/>
</dbReference>
<dbReference type="GO" id="GO:0000287">
    <property type="term" value="F:magnesium ion binding"/>
    <property type="evidence" value="ECO:0007669"/>
    <property type="project" value="UniProtKB-ARBA"/>
</dbReference>
<dbReference type="InterPro" id="IPR009014">
    <property type="entry name" value="Transketo_C/PFOR_II"/>
</dbReference>
<evidence type="ECO:0000313" key="5">
    <source>
        <dbReference type="Proteomes" id="UP000190797"/>
    </source>
</evidence>
<keyword evidence="5" id="KW-1185">Reference proteome</keyword>
<organism evidence="4 5">
    <name type="scientific">[Actinomadura] parvosata subsp. kistnae</name>
    <dbReference type="NCBI Taxonomy" id="1909395"/>
    <lineage>
        <taxon>Bacteria</taxon>
        <taxon>Bacillati</taxon>
        <taxon>Actinomycetota</taxon>
        <taxon>Actinomycetes</taxon>
        <taxon>Streptosporangiales</taxon>
        <taxon>Streptosporangiaceae</taxon>
        <taxon>Nonomuraea</taxon>
    </lineage>
</organism>
<reference evidence="5" key="1">
    <citation type="journal article" date="2017" name="Med. Chem. Commun.">
        <title>Nonomuraea sp. ATCC 55076 harbours the largest actinomycete chromosome to date and the kistamicin biosynthetic gene cluster.</title>
        <authorList>
            <person name="Nazari B."/>
            <person name="Forneris C.C."/>
            <person name="Gibson M.I."/>
            <person name="Moon K."/>
            <person name="Schramma K.R."/>
            <person name="Seyedsayamdost M.R."/>
        </authorList>
    </citation>
    <scope>NUCLEOTIDE SEQUENCE [LARGE SCALE GENOMIC DNA]</scope>
    <source>
        <strain evidence="5">ATCC 55076</strain>
    </source>
</reference>
<evidence type="ECO:0000259" key="3">
    <source>
        <dbReference type="Pfam" id="PF01855"/>
    </source>
</evidence>
<dbReference type="SUPFAM" id="SSF52518">
    <property type="entry name" value="Thiamin diphosphate-binding fold (THDP-binding)"/>
    <property type="match status" value="1"/>
</dbReference>
<dbReference type="FunFam" id="3.40.920.10:FF:000002">
    <property type="entry name" value="2-oxoglutarate oxidoreductase, alpha subunit"/>
    <property type="match status" value="1"/>
</dbReference>
<evidence type="ECO:0000259" key="2">
    <source>
        <dbReference type="Pfam" id="PF01558"/>
    </source>
</evidence>
<dbReference type="InterPro" id="IPR002869">
    <property type="entry name" value="Pyrv_flavodox_OxRed_cen"/>
</dbReference>
<dbReference type="Proteomes" id="UP000190797">
    <property type="component" value="Chromosome"/>
</dbReference>
<feature type="domain" description="Pyruvate/ketoisovalerate oxidoreductase catalytic" evidence="2">
    <location>
        <begin position="20"/>
        <end position="207"/>
    </location>
</feature>
<sequence>MTKQVQQLDRVIIRFAGDSGDGMQLTGDRFTAGTAEFGNDLSTLPNFPAEIRAPAGTLPGVSSFQLHFADHDILTPGDAPNVLVAMNPAALKANLGDLPRGADIIANTDEFTKRNLQKVGYAANPLEDDSLSEWRVHAVPLTSLTVKALEGFDLSKKDAERSKNMFALGLLSWLYHRPIENTIKFLEQKFAKKPEVAKANIAAFQAGWNYGETTESFSVSYEVKPAQLAPGVYRNISGNQALAYGLIAAAVQSKLPLFLGSYPITPASDILHELSKHKRFGIRTFQAEDEIAGVGAALGAAFGGALGVTTTSGPGVALKAETIGLAVTTELPLIVVDVQRAGPSTGMPTKTEQTDLLMAMFGRNGESPVPIVAPMSPSDCFDAAVEAARIAVKYRTPVMLLSDGYLANGSEPWRLPEVSELPDISQEFTTEPNGADGEFLPFKRDTETLARPWAIPGTPGLEHRIGGIEKADGTGNISYDPNNHDLMVRTRAAKIAGIDVPDLEVDDPDGDAKVLVLGWGSTYGPIAAAARRIRRSGGKVAQAHLRHLNPLPANTGEVLKRYDKVLLPEINLGQLALLLRARYLVDIISYNRVRGLPFKAEELAGVIQDVIDSD</sequence>
<keyword evidence="1" id="KW-0560">Oxidoreductase</keyword>
<dbReference type="STRING" id="1909395.BKM31_42680"/>
<dbReference type="AlphaFoldDB" id="A0A1V0AAQ7"/>
<dbReference type="NCBIfam" id="TIGR03710">
    <property type="entry name" value="OAFO_sf"/>
    <property type="match status" value="1"/>
</dbReference>
<gene>
    <name evidence="4" type="ORF">BKM31_42680</name>
</gene>
<dbReference type="SUPFAM" id="SSF53323">
    <property type="entry name" value="Pyruvate-ferredoxin oxidoreductase, PFOR, domain III"/>
    <property type="match status" value="1"/>
</dbReference>
<dbReference type="GO" id="GO:0016903">
    <property type="term" value="F:oxidoreductase activity, acting on the aldehyde or oxo group of donors"/>
    <property type="evidence" value="ECO:0007669"/>
    <property type="project" value="InterPro"/>
</dbReference>
<dbReference type="InterPro" id="IPR022367">
    <property type="entry name" value="2-oxoacid/accept_OxRdtase_asu"/>
</dbReference>
<dbReference type="Gene3D" id="3.40.920.10">
    <property type="entry name" value="Pyruvate-ferredoxin oxidoreductase, PFOR, domain III"/>
    <property type="match status" value="1"/>
</dbReference>
<dbReference type="Gene3D" id="3.40.50.970">
    <property type="match status" value="1"/>
</dbReference>
<evidence type="ECO:0000313" key="4">
    <source>
        <dbReference type="EMBL" id="AQZ67277.1"/>
    </source>
</evidence>
<dbReference type="PANTHER" id="PTHR32154:SF20">
    <property type="entry name" value="2-OXOGLUTARATE OXIDOREDUCTASE SUBUNIT KORA"/>
    <property type="match status" value="1"/>
</dbReference>
<dbReference type="GO" id="GO:0006979">
    <property type="term" value="P:response to oxidative stress"/>
    <property type="evidence" value="ECO:0007669"/>
    <property type="project" value="TreeGrafter"/>
</dbReference>
<dbReference type="RefSeq" id="WP_080043584.1">
    <property type="nucleotide sequence ID" value="NZ_CP017717.1"/>
</dbReference>
<accession>A0A1V0AAQ7</accession>
<evidence type="ECO:0000256" key="1">
    <source>
        <dbReference type="ARBA" id="ARBA00023002"/>
    </source>
</evidence>
<dbReference type="KEGG" id="noa:BKM31_42680"/>
<dbReference type="EMBL" id="CP017717">
    <property type="protein sequence ID" value="AQZ67277.1"/>
    <property type="molecule type" value="Genomic_DNA"/>
</dbReference>
<dbReference type="FunFam" id="3.40.50.970:FF:000022">
    <property type="entry name" value="2-oxoglutarate ferredoxin oxidoreductase alpha subunit"/>
    <property type="match status" value="1"/>
</dbReference>
<dbReference type="Pfam" id="PF01855">
    <property type="entry name" value="POR_N"/>
    <property type="match status" value="1"/>
</dbReference>
<feature type="domain" description="Pyruvate flavodoxin/ferredoxin oxidoreductase pyrimidine binding" evidence="3">
    <location>
        <begin position="258"/>
        <end position="472"/>
    </location>
</feature>
<name>A0A1V0AAQ7_9ACTN</name>
<dbReference type="InterPro" id="IPR002880">
    <property type="entry name" value="Pyrv_Fd/Flavodoxin_OxRdtase_N"/>
</dbReference>
<dbReference type="InterPro" id="IPR050722">
    <property type="entry name" value="Pyruvate:ferred/Flavod_OxRd"/>
</dbReference>